<proteinExistence type="predicted"/>
<feature type="transmembrane region" description="Helical" evidence="2">
    <location>
        <begin position="25"/>
        <end position="46"/>
    </location>
</feature>
<keyword evidence="1" id="KW-0378">Hydrolase</keyword>
<dbReference type="Gene3D" id="2.40.260.10">
    <property type="entry name" value="Sortase"/>
    <property type="match status" value="1"/>
</dbReference>
<dbReference type="InterPro" id="IPR005754">
    <property type="entry name" value="Sortase"/>
</dbReference>
<reference evidence="3" key="1">
    <citation type="submission" date="2022-11" db="EMBL/GenBank/DDBJ databases">
        <authorList>
            <person name="Mo P."/>
        </authorList>
    </citation>
    <scope>NUCLEOTIDE SEQUENCE</scope>
    <source>
        <strain evidence="3">HUAS 11-8</strain>
    </source>
</reference>
<dbReference type="Proteomes" id="UP001163203">
    <property type="component" value="Chromosome"/>
</dbReference>
<feature type="transmembrane region" description="Helical" evidence="2">
    <location>
        <begin position="266"/>
        <end position="291"/>
    </location>
</feature>
<evidence type="ECO:0000313" key="4">
    <source>
        <dbReference type="Proteomes" id="UP001163203"/>
    </source>
</evidence>
<name>A0ABY7BAC6_9PSEU</name>
<evidence type="ECO:0000256" key="1">
    <source>
        <dbReference type="ARBA" id="ARBA00022801"/>
    </source>
</evidence>
<evidence type="ECO:0000313" key="3">
    <source>
        <dbReference type="EMBL" id="WAL68364.1"/>
    </source>
</evidence>
<gene>
    <name evidence="3" type="ORF">ORV05_11530</name>
</gene>
<keyword evidence="2" id="KW-0812">Transmembrane</keyword>
<organism evidence="3 4">
    <name type="scientific">Amycolatopsis cynarae</name>
    <dbReference type="NCBI Taxonomy" id="2995223"/>
    <lineage>
        <taxon>Bacteria</taxon>
        <taxon>Bacillati</taxon>
        <taxon>Actinomycetota</taxon>
        <taxon>Actinomycetes</taxon>
        <taxon>Pseudonocardiales</taxon>
        <taxon>Pseudonocardiaceae</taxon>
        <taxon>Amycolatopsis</taxon>
    </lineage>
</organism>
<dbReference type="EMBL" id="CP113836">
    <property type="protein sequence ID" value="WAL68364.1"/>
    <property type="molecule type" value="Genomic_DNA"/>
</dbReference>
<evidence type="ECO:0000256" key="2">
    <source>
        <dbReference type="SAM" id="Phobius"/>
    </source>
</evidence>
<sequence length="295" mass="29927">MTDVRERPTPELTGAPAAVRITGHALLILAGLCLLLLTQAALIGAVQHGRDQALAYADFRNRLANAVAPVGPLDDGGHLLAPGTPVAVLSIPKLGLDEVVGEGTSAGALKSGPGHRRDTVLPGQAGTSVVMGRRAAYGGPFARLGELTGGDRITVTTGQGAYGFEVTGVRRANDPQPLASATGKGRLTLVTADGPAYLPADVLRVDARLLGPAAPGGTRLPAYALPESEQAMAGDGGALVPLVGWGVVLALAAAGVVHTYHRFGTWHAWVIGVPLLGALGLAVADHVVSLLPNLL</sequence>
<keyword evidence="2" id="KW-0472">Membrane</keyword>
<dbReference type="InterPro" id="IPR023365">
    <property type="entry name" value="Sortase_dom-sf"/>
</dbReference>
<protein>
    <submittedName>
        <fullName evidence="3">Sortase</fullName>
    </submittedName>
</protein>
<dbReference type="Pfam" id="PF04203">
    <property type="entry name" value="Sortase"/>
    <property type="match status" value="1"/>
</dbReference>
<dbReference type="SUPFAM" id="SSF63817">
    <property type="entry name" value="Sortase"/>
    <property type="match status" value="1"/>
</dbReference>
<keyword evidence="4" id="KW-1185">Reference proteome</keyword>
<keyword evidence="2" id="KW-1133">Transmembrane helix</keyword>
<dbReference type="RefSeq" id="WP_268758457.1">
    <property type="nucleotide sequence ID" value="NZ_CP113836.1"/>
</dbReference>
<accession>A0ABY7BAC6</accession>
<feature type="transmembrane region" description="Helical" evidence="2">
    <location>
        <begin position="238"/>
        <end position="260"/>
    </location>
</feature>